<dbReference type="Proteomes" id="UP000231451">
    <property type="component" value="Unassembled WGS sequence"/>
</dbReference>
<evidence type="ECO:0000313" key="5">
    <source>
        <dbReference type="Proteomes" id="UP000231451"/>
    </source>
</evidence>
<comment type="caution">
    <text evidence="4">The sequence shown here is derived from an EMBL/GenBank/DDBJ whole genome shotgun (WGS) entry which is preliminary data.</text>
</comment>
<name>A0A2M9HFP6_9BIFI</name>
<keyword evidence="1" id="KW-0812">Transmembrane</keyword>
<dbReference type="RefSeq" id="WP_100512650.1">
    <property type="nucleotide sequence ID" value="NZ_PEBK01000003.1"/>
</dbReference>
<feature type="transmembrane region" description="Helical" evidence="1">
    <location>
        <begin position="12"/>
        <end position="32"/>
    </location>
</feature>
<keyword evidence="1" id="KW-1133">Transmembrane helix</keyword>
<dbReference type="Pfam" id="PF20990">
    <property type="entry name" value="DUF2207_C"/>
    <property type="match status" value="1"/>
</dbReference>
<feature type="domain" description="DUF2207" evidence="2">
    <location>
        <begin position="47"/>
        <end position="254"/>
    </location>
</feature>
<keyword evidence="5" id="KW-1185">Reference proteome</keyword>
<organism evidence="4 5">
    <name type="scientific">Bifidobacterium simiarum</name>
    <dbReference type="NCBI Taxonomy" id="2045441"/>
    <lineage>
        <taxon>Bacteria</taxon>
        <taxon>Bacillati</taxon>
        <taxon>Actinomycetota</taxon>
        <taxon>Actinomycetes</taxon>
        <taxon>Bifidobacteriales</taxon>
        <taxon>Bifidobacteriaceae</taxon>
        <taxon>Bifidobacterium</taxon>
    </lineage>
</organism>
<keyword evidence="1" id="KW-0472">Membrane</keyword>
<dbReference type="AlphaFoldDB" id="A0A2M9HFP6"/>
<evidence type="ECO:0000259" key="2">
    <source>
        <dbReference type="Pfam" id="PF09972"/>
    </source>
</evidence>
<dbReference type="OrthoDB" id="3223373at2"/>
<evidence type="ECO:0000259" key="3">
    <source>
        <dbReference type="Pfam" id="PF20990"/>
    </source>
</evidence>
<evidence type="ECO:0008006" key="6">
    <source>
        <dbReference type="Google" id="ProtNLM"/>
    </source>
</evidence>
<evidence type="ECO:0000313" key="4">
    <source>
        <dbReference type="EMBL" id="PJM75645.1"/>
    </source>
</evidence>
<dbReference type="EMBL" id="PEBK01000003">
    <property type="protein sequence ID" value="PJM75645.1"/>
    <property type="molecule type" value="Genomic_DNA"/>
</dbReference>
<accession>A0A2M9HFP6</accession>
<protein>
    <recommendedName>
        <fullName evidence="6">DUF2207 domain-containing protein</fullName>
    </recommendedName>
</protein>
<dbReference type="InterPro" id="IPR018702">
    <property type="entry name" value="DUF2207"/>
</dbReference>
<feature type="domain" description="Predicted membrane protein YciQ-like C-terminal" evidence="3">
    <location>
        <begin position="332"/>
        <end position="601"/>
    </location>
</feature>
<evidence type="ECO:0000256" key="1">
    <source>
        <dbReference type="SAM" id="Phobius"/>
    </source>
</evidence>
<feature type="transmembrane region" description="Helical" evidence="1">
    <location>
        <begin position="522"/>
        <end position="541"/>
    </location>
</feature>
<gene>
    <name evidence="4" type="ORF">CSQ87_04295</name>
</gene>
<feature type="transmembrane region" description="Helical" evidence="1">
    <location>
        <begin position="296"/>
        <end position="318"/>
    </location>
</feature>
<dbReference type="InterPro" id="IPR048389">
    <property type="entry name" value="YciQ-like_C"/>
</dbReference>
<dbReference type="Pfam" id="PF09972">
    <property type="entry name" value="DUF2207"/>
    <property type="match status" value="1"/>
</dbReference>
<feature type="transmembrane region" description="Helical" evidence="1">
    <location>
        <begin position="497"/>
        <end position="516"/>
    </location>
</feature>
<proteinExistence type="predicted"/>
<reference evidence="4 5" key="1">
    <citation type="submission" date="2017-10" db="EMBL/GenBank/DDBJ databases">
        <title>Draft genome sequences of strains TRE 1, TRE 9, TRE H and TRI 7, isolated from tamarins, belonging to four potential novel Bifidobacterium species.</title>
        <authorList>
            <person name="Mattarelli P."/>
            <person name="Modesto M."/>
            <person name="Puglisi E."/>
            <person name="Morelli L."/>
            <person name="Spezio C."/>
            <person name="Bonetti A."/>
            <person name="Sandri C."/>
        </authorList>
    </citation>
    <scope>NUCLEOTIDE SEQUENCE [LARGE SCALE GENOMIC DNA]</scope>
    <source>
        <strain evidence="5">TRI7</strain>
    </source>
</reference>
<sequence>MTAWPRTVRVIMAGFAVASSVMMVVLFAVAGISSIGVRGSDEDLTLDSLHYDVRVQTNGDLHVSETWTVNMESREDDDGNPRPWHQLYRTFRSRPAVYAGIRDVSVTDLDSGTRFRHVDLPDPAGVGEGDYDHLAGSWYLTDTGDGSTELGWNITPTDHGTVRFRIDYTAANAITVLRDAGEFNWQFLDDSNGLYAKKVTGMILWPDSASRSTVRSWLHYAGGTSGIEITSVGALEFAIDEMPSRTALEVHAVFPKSLVPKAARHDDGRSRADVISSERAMAEAWQAKQEARNRRTIILCVASAVLLLGMLAWSVWSIRTSRRLSRYRGDMTYWRDDPGVSPAVAAKIDGLGGSASQAHRNGLSATMLSLAHKRWIGLTVRPKGKWGKQDVLITIRGAEGDDAGRNAVGVDRDSVGVVHDFVAATGRRMPLTPTEEALMDILRRAATEYPGPFTMTDLRSAVKHNAESFDRLFRGYDNQLAVEYGGSYSTTTYRYSLVPCAVTIGIGLLAMVGFLILDWPLIGIPVAILAAALGIVTAVLAKSELLTKDGLVVAGRVEGLKRYMLDFSDFSKRGVPDLSMWDFYMVYAAAFGISDVVAKQLRMLYPELSDESAMRDTWDSSPVMYSIFYSSVYGSGETGSASGAGAVSGLGSMDLGSMLSSNIADIQSVISSAQSSGSGSSGGSGFSGSGFGGSGFGGFSGGGGGGGMGGR</sequence>